<name>A0A382CNQ5_9ZZZZ</name>
<proteinExistence type="predicted"/>
<dbReference type="EMBL" id="UINC01035087">
    <property type="protein sequence ID" value="SVB26933.1"/>
    <property type="molecule type" value="Genomic_DNA"/>
</dbReference>
<sequence>MIARFTFTAAALVVTWNVTFIPESTSGREPGFSLSDSAIAELEAGRFWHAARILRSEEAQKGTSTEVLLLARAEAGWENWQAVIELLNEADWLGTEDGGAGLYLLGRALEHEEQWAEAARLYGLFATLAEGRSLQRTSALARRVQTLWLAGDSTEVLRALGALNGSSVMRSWAAVELALVSSEAGEVAWVQLLLPQITDRLAADVVWRAEADAYLNTADSAAAAIEFRSLLGSSDGARRGSVAVELGLLSLSAGDTASAISLLDRGFEESNSFARSRAAAALLDLGDTDL</sequence>
<organism evidence="1">
    <name type="scientific">marine metagenome</name>
    <dbReference type="NCBI Taxonomy" id="408172"/>
    <lineage>
        <taxon>unclassified sequences</taxon>
        <taxon>metagenomes</taxon>
        <taxon>ecological metagenomes</taxon>
    </lineage>
</organism>
<protein>
    <submittedName>
        <fullName evidence="1">Uncharacterized protein</fullName>
    </submittedName>
</protein>
<accession>A0A382CNQ5</accession>
<feature type="non-terminal residue" evidence="1">
    <location>
        <position position="290"/>
    </location>
</feature>
<dbReference type="SUPFAM" id="SSF48452">
    <property type="entry name" value="TPR-like"/>
    <property type="match status" value="1"/>
</dbReference>
<evidence type="ECO:0000313" key="1">
    <source>
        <dbReference type="EMBL" id="SVB26933.1"/>
    </source>
</evidence>
<dbReference type="AlphaFoldDB" id="A0A382CNQ5"/>
<dbReference type="InterPro" id="IPR011990">
    <property type="entry name" value="TPR-like_helical_dom_sf"/>
</dbReference>
<gene>
    <name evidence="1" type="ORF">METZ01_LOCUS179787</name>
</gene>
<reference evidence="1" key="1">
    <citation type="submission" date="2018-05" db="EMBL/GenBank/DDBJ databases">
        <authorList>
            <person name="Lanie J.A."/>
            <person name="Ng W.-L."/>
            <person name="Kazmierczak K.M."/>
            <person name="Andrzejewski T.M."/>
            <person name="Davidsen T.M."/>
            <person name="Wayne K.J."/>
            <person name="Tettelin H."/>
            <person name="Glass J.I."/>
            <person name="Rusch D."/>
            <person name="Podicherti R."/>
            <person name="Tsui H.-C.T."/>
            <person name="Winkler M.E."/>
        </authorList>
    </citation>
    <scope>NUCLEOTIDE SEQUENCE</scope>
</reference>